<name>A0AAX4L0Z5_9CREN</name>
<dbReference type="Gene3D" id="1.10.10.10">
    <property type="entry name" value="Winged helix-like DNA-binding domain superfamily/Winged helix DNA-binding domain"/>
    <property type="match status" value="1"/>
</dbReference>
<dbReference type="GeneID" id="89335433"/>
<accession>A0AAX4L0Z5</accession>
<dbReference type="AlphaFoldDB" id="A0AAX4L0Z5"/>
<dbReference type="SUPFAM" id="SSF46785">
    <property type="entry name" value="Winged helix' DNA-binding domain"/>
    <property type="match status" value="1"/>
</dbReference>
<sequence>MIDEFQRLPESYWDVIGSVSPNGKLLLVGSSFRISKKMFDSRSPLLGLVLPYMLGLIHYSDALYTVKNPLLAMIYIDPWTIQFVKNVNEIYEKAYQLYMVTKGLIGEIFEEEERQLTLLYEAILLSLAEGEWNTALISGSLASKGFNIPASTVSSYLDTLVNMGLVDKIKIYGEKRKARWYYKISSPIISLMFYAEAKYNVSFTEEARELPMGRELQFVIGKMMAERYGGTLAYSPYEDIDVVIMKGDKPIIGYEVKIGEIDRSEAERAIERMRNAGIPKAGLISLKDKPKYNADEIIGPDELIQIANEITKSKGVAP</sequence>
<evidence type="ECO:0000313" key="1">
    <source>
        <dbReference type="EMBL" id="WWQ60809.1"/>
    </source>
</evidence>
<keyword evidence="2" id="KW-1185">Reference proteome</keyword>
<dbReference type="PANTHER" id="PTHR34704">
    <property type="entry name" value="ATPASE"/>
    <property type="match status" value="1"/>
</dbReference>
<reference evidence="1 2" key="1">
    <citation type="submission" date="2024-02" db="EMBL/GenBank/DDBJ databases">
        <title>STSV induces naive adaptation in Sulfolobus.</title>
        <authorList>
            <person name="Xiang X."/>
            <person name="Song M."/>
        </authorList>
    </citation>
    <scope>NUCLEOTIDE SEQUENCE [LARGE SCALE GENOMIC DNA]</scope>
    <source>
        <strain evidence="1 2">RT2</strain>
    </source>
</reference>
<proteinExistence type="predicted"/>
<dbReference type="EMBL" id="CP146016">
    <property type="protein sequence ID" value="WWQ60809.1"/>
    <property type="molecule type" value="Genomic_DNA"/>
</dbReference>
<dbReference type="InterPro" id="IPR036390">
    <property type="entry name" value="WH_DNA-bd_sf"/>
</dbReference>
<dbReference type="InterPro" id="IPR036388">
    <property type="entry name" value="WH-like_DNA-bd_sf"/>
</dbReference>
<organism evidence="1 2">
    <name type="scientific">Sulfolobus tengchongensis</name>
    <dbReference type="NCBI Taxonomy" id="207809"/>
    <lineage>
        <taxon>Archaea</taxon>
        <taxon>Thermoproteota</taxon>
        <taxon>Thermoprotei</taxon>
        <taxon>Sulfolobales</taxon>
        <taxon>Sulfolobaceae</taxon>
        <taxon>Sulfolobus</taxon>
    </lineage>
</organism>
<gene>
    <name evidence="1" type="ORF">V6M85_01650</name>
</gene>
<protein>
    <submittedName>
        <fullName evidence="1">Helix-turn-helix domain-containing protein</fullName>
    </submittedName>
</protein>
<dbReference type="RefSeq" id="WP_338602164.1">
    <property type="nucleotide sequence ID" value="NZ_CP146016.1"/>
</dbReference>
<dbReference type="PANTHER" id="PTHR34704:SF1">
    <property type="entry name" value="ATPASE"/>
    <property type="match status" value="1"/>
</dbReference>
<dbReference type="Proteomes" id="UP001432202">
    <property type="component" value="Chromosome"/>
</dbReference>
<evidence type="ECO:0000313" key="2">
    <source>
        <dbReference type="Proteomes" id="UP001432202"/>
    </source>
</evidence>